<reference evidence="2 3" key="1">
    <citation type="submission" date="2012-10" db="EMBL/GenBank/DDBJ databases">
        <title>Genome sequencing of Tanticharoenia sakaeratensis NBRC 103193.</title>
        <authorList>
            <person name="Azuma Y."/>
            <person name="Hadano H."/>
            <person name="Hirakawa H."/>
            <person name="Matsushita K."/>
        </authorList>
    </citation>
    <scope>NUCLEOTIDE SEQUENCE [LARGE SCALE GENOMIC DNA]</scope>
    <source>
        <strain evidence="2 3">NBRC 103193</strain>
    </source>
</reference>
<dbReference type="STRING" id="1231623.Tasa_028_089"/>
<dbReference type="Pfam" id="PF01048">
    <property type="entry name" value="PNP_UDP_1"/>
    <property type="match status" value="1"/>
</dbReference>
<dbReference type="AlphaFoldDB" id="A0A0D6MM17"/>
<gene>
    <name evidence="2" type="ORF">Tasa_028_089</name>
</gene>
<dbReference type="GO" id="GO:0009116">
    <property type="term" value="P:nucleoside metabolic process"/>
    <property type="evidence" value="ECO:0007669"/>
    <property type="project" value="InterPro"/>
</dbReference>
<feature type="domain" description="Nucleoside phosphorylase" evidence="1">
    <location>
        <begin position="35"/>
        <end position="160"/>
    </location>
</feature>
<proteinExistence type="predicted"/>
<name>A0A0D6MM17_9PROT</name>
<dbReference type="EMBL" id="BALE01000028">
    <property type="protein sequence ID" value="GAN54722.1"/>
    <property type="molecule type" value="Genomic_DNA"/>
</dbReference>
<evidence type="ECO:0000313" key="2">
    <source>
        <dbReference type="EMBL" id="GAN54722.1"/>
    </source>
</evidence>
<dbReference type="InterPro" id="IPR035994">
    <property type="entry name" value="Nucleoside_phosphorylase_sf"/>
</dbReference>
<evidence type="ECO:0000313" key="3">
    <source>
        <dbReference type="Proteomes" id="UP000032679"/>
    </source>
</evidence>
<keyword evidence="3" id="KW-1185">Reference proteome</keyword>
<organism evidence="2 3">
    <name type="scientific">Tanticharoenia sakaeratensis NBRC 103193</name>
    <dbReference type="NCBI Taxonomy" id="1231623"/>
    <lineage>
        <taxon>Bacteria</taxon>
        <taxon>Pseudomonadati</taxon>
        <taxon>Pseudomonadota</taxon>
        <taxon>Alphaproteobacteria</taxon>
        <taxon>Acetobacterales</taxon>
        <taxon>Acetobacteraceae</taxon>
        <taxon>Tanticharoenia</taxon>
    </lineage>
</organism>
<protein>
    <recommendedName>
        <fullName evidence="1">Nucleoside phosphorylase domain-containing protein</fullName>
    </recommendedName>
</protein>
<evidence type="ECO:0000259" key="1">
    <source>
        <dbReference type="Pfam" id="PF01048"/>
    </source>
</evidence>
<dbReference type="Proteomes" id="UP000032679">
    <property type="component" value="Unassembled WGS sequence"/>
</dbReference>
<dbReference type="GO" id="GO:0003824">
    <property type="term" value="F:catalytic activity"/>
    <property type="evidence" value="ECO:0007669"/>
    <property type="project" value="InterPro"/>
</dbReference>
<dbReference type="InterPro" id="IPR000845">
    <property type="entry name" value="Nucleoside_phosphorylase_d"/>
</dbReference>
<accession>A0A0D6MM17</accession>
<dbReference type="Gene3D" id="3.40.50.1580">
    <property type="entry name" value="Nucleoside phosphorylase domain"/>
    <property type="match status" value="1"/>
</dbReference>
<sequence length="206" mass="21147">MTTGVLVGLKAEARIVRKRWPDLPIAVSGATREGAERALGALLHAGVDGLLSFGVAAGLKPGAGPGTIVVPSFVMVAGERLPTDPALSARFGADRPGVLHDGILHSDVLVTEAVEKARLYKESDCAALDMESGLVAGAGLPFAALRVICDDCTRDLPHAAAVAIEGGGALSIRRLLGSLLRDPGQVPALIALGRDAARAREKIAQL</sequence>
<dbReference type="RefSeq" id="WP_048849254.1">
    <property type="nucleotide sequence ID" value="NZ_BALE01000028.1"/>
</dbReference>
<dbReference type="SUPFAM" id="SSF53167">
    <property type="entry name" value="Purine and uridine phosphorylases"/>
    <property type="match status" value="1"/>
</dbReference>
<dbReference type="OrthoDB" id="7357315at2"/>
<comment type="caution">
    <text evidence="2">The sequence shown here is derived from an EMBL/GenBank/DDBJ whole genome shotgun (WGS) entry which is preliminary data.</text>
</comment>